<protein>
    <submittedName>
        <fullName evidence="1">Uncharacterized protein</fullName>
    </submittedName>
</protein>
<dbReference type="EMBL" id="AFAR01000119">
    <property type="protein sequence ID" value="EGF28005.1"/>
    <property type="molecule type" value="Genomic_DNA"/>
</dbReference>
<evidence type="ECO:0000313" key="2">
    <source>
        <dbReference type="Proteomes" id="UP000006222"/>
    </source>
</evidence>
<reference evidence="1 2" key="1">
    <citation type="journal article" date="2013" name="Mar. Genomics">
        <title>Expression of sulfatases in Rhodopirellula baltica and the diversity of sulfatases in the genus Rhodopirellula.</title>
        <authorList>
            <person name="Wegner C.E."/>
            <person name="Richter-Heitmann T."/>
            <person name="Klindworth A."/>
            <person name="Klockow C."/>
            <person name="Richter M."/>
            <person name="Achstetter T."/>
            <person name="Glockner F.O."/>
            <person name="Harder J."/>
        </authorList>
    </citation>
    <scope>NUCLEOTIDE SEQUENCE [LARGE SCALE GENOMIC DNA]</scope>
    <source>
        <strain evidence="1 2">WH47</strain>
    </source>
</reference>
<sequence length="44" mass="5022">MGAGDRTARAVPLQFVFLKLNDDDSPSEADRREFVFHPIKNGFR</sequence>
<proteinExistence type="predicted"/>
<dbReference type="Proteomes" id="UP000006222">
    <property type="component" value="Unassembled WGS sequence"/>
</dbReference>
<gene>
    <name evidence="1" type="ORF">RBWH47_04212</name>
</gene>
<dbReference type="AlphaFoldDB" id="F2AQQ1"/>
<comment type="caution">
    <text evidence="1">The sequence shown here is derived from an EMBL/GenBank/DDBJ whole genome shotgun (WGS) entry which is preliminary data.</text>
</comment>
<accession>F2AQQ1</accession>
<evidence type="ECO:0000313" key="1">
    <source>
        <dbReference type="EMBL" id="EGF28005.1"/>
    </source>
</evidence>
<organism evidence="1 2">
    <name type="scientific">Rhodopirellula baltica WH47</name>
    <dbReference type="NCBI Taxonomy" id="991778"/>
    <lineage>
        <taxon>Bacteria</taxon>
        <taxon>Pseudomonadati</taxon>
        <taxon>Planctomycetota</taxon>
        <taxon>Planctomycetia</taxon>
        <taxon>Pirellulales</taxon>
        <taxon>Pirellulaceae</taxon>
        <taxon>Rhodopirellula</taxon>
    </lineage>
</organism>
<name>F2AQQ1_RHOBT</name>
<dbReference type="PATRIC" id="fig|991778.3.peg.2145"/>